<dbReference type="PROSITE" id="PS51205">
    <property type="entry name" value="VPS9"/>
    <property type="match status" value="1"/>
</dbReference>
<dbReference type="SUPFAM" id="SSF109993">
    <property type="entry name" value="VPS9 domain"/>
    <property type="match status" value="1"/>
</dbReference>
<dbReference type="InterPro" id="IPR037191">
    <property type="entry name" value="VPS9_dom_sf"/>
</dbReference>
<dbReference type="GO" id="GO:0000149">
    <property type="term" value="F:SNARE binding"/>
    <property type="evidence" value="ECO:0007669"/>
    <property type="project" value="TreeGrafter"/>
</dbReference>
<feature type="compositionally biased region" description="Acidic residues" evidence="1">
    <location>
        <begin position="445"/>
        <end position="463"/>
    </location>
</feature>
<dbReference type="GO" id="GO:0045022">
    <property type="term" value="P:early endosome to late endosome transport"/>
    <property type="evidence" value="ECO:0007669"/>
    <property type="project" value="TreeGrafter"/>
</dbReference>
<organism evidence="3">
    <name type="scientific">Mucochytrium quahogii</name>
    <dbReference type="NCBI Taxonomy" id="96639"/>
    <lineage>
        <taxon>Eukaryota</taxon>
        <taxon>Sar</taxon>
        <taxon>Stramenopiles</taxon>
        <taxon>Bigyra</taxon>
        <taxon>Labyrinthulomycetes</taxon>
        <taxon>Thraustochytrida</taxon>
        <taxon>Thraustochytriidae</taxon>
        <taxon>Mucochytrium</taxon>
    </lineage>
</organism>
<dbReference type="GO" id="GO:0030133">
    <property type="term" value="C:transport vesicle"/>
    <property type="evidence" value="ECO:0007669"/>
    <property type="project" value="TreeGrafter"/>
</dbReference>
<feature type="domain" description="VPS9" evidence="2">
    <location>
        <begin position="270"/>
        <end position="399"/>
    </location>
</feature>
<dbReference type="EMBL" id="HBHK01000441">
    <property type="protein sequence ID" value="CAD9662284.1"/>
    <property type="molecule type" value="Transcribed_RNA"/>
</dbReference>
<feature type="compositionally biased region" description="Polar residues" evidence="1">
    <location>
        <begin position="466"/>
        <end position="477"/>
    </location>
</feature>
<dbReference type="InterPro" id="IPR051248">
    <property type="entry name" value="UPF0507/Ank_repeat_27"/>
</dbReference>
<dbReference type="GO" id="GO:0005770">
    <property type="term" value="C:late endosome"/>
    <property type="evidence" value="ECO:0007669"/>
    <property type="project" value="TreeGrafter"/>
</dbReference>
<sequence length="501" mass="55592">MFAGAVMAEGVGSTVDDALEDQEEETLWTNPVFESLRVRVKDFEKQACELGWLIFVPRIGSLEQTSGEYEIGFLKRHVVFPSPYLRGEYINFSGSRLTIDNGIATVKTKTRGCQTIRILFEETCFGAFGSYKALCVSAPIDSGEPGLQGLGDVDDGNNIFDDSRSVDEWMFVLNREAKNSKALRYLEDHTDKLKTSYVLVANKVGISDFLRRIDAGVNHAMNMLIKDNPSHFALAAAQKGFRAMLRRALEAYAFFGVHSMVFGALINLHSEKERMLRGKIKLEKAQHRTNGVFARNSKSFFEDINKRRCPLAKLEFLRDYLQVSSKHDDFDLNADNILSTLVERLIYIPDDMEEVNILANLQYVRSFTSCDTPNDLNYLLCQFHGAVCFVFGGDVDDFAVEKTRFLSHPPLRVAEDKRLGSPFGSTRSSVGRSSLGRSSTGVSSESDDSDEDDDSEEESDSDSDGQARSSAKASNNGNLGGFLMALKSSKADVITSSSSNS</sequence>
<dbReference type="PANTHER" id="PTHR24170:SF1">
    <property type="entry name" value="DOMAIN PROTEIN, PUTATIVE (AFU_ORTHOLOGUE AFUA_1G09870)-RELATED"/>
    <property type="match status" value="1"/>
</dbReference>
<proteinExistence type="predicted"/>
<evidence type="ECO:0000256" key="1">
    <source>
        <dbReference type="SAM" id="MobiDB-lite"/>
    </source>
</evidence>
<accession>A0A7S2W185</accession>
<dbReference type="GO" id="GO:0005769">
    <property type="term" value="C:early endosome"/>
    <property type="evidence" value="ECO:0007669"/>
    <property type="project" value="TreeGrafter"/>
</dbReference>
<reference evidence="3" key="1">
    <citation type="submission" date="2021-01" db="EMBL/GenBank/DDBJ databases">
        <authorList>
            <person name="Corre E."/>
            <person name="Pelletier E."/>
            <person name="Niang G."/>
            <person name="Scheremetjew M."/>
            <person name="Finn R."/>
            <person name="Kale V."/>
            <person name="Holt S."/>
            <person name="Cochrane G."/>
            <person name="Meng A."/>
            <person name="Brown T."/>
            <person name="Cohen L."/>
        </authorList>
    </citation>
    <scope>NUCLEOTIDE SEQUENCE</scope>
    <source>
        <strain evidence="3">NY070348D</strain>
    </source>
</reference>
<dbReference type="AlphaFoldDB" id="A0A7S2W185"/>
<evidence type="ECO:0000313" key="3">
    <source>
        <dbReference type="EMBL" id="CAD9662284.1"/>
    </source>
</evidence>
<evidence type="ECO:0000259" key="2">
    <source>
        <dbReference type="PROSITE" id="PS51205"/>
    </source>
</evidence>
<feature type="region of interest" description="Disordered" evidence="1">
    <location>
        <begin position="416"/>
        <end position="478"/>
    </location>
</feature>
<feature type="compositionally biased region" description="Low complexity" evidence="1">
    <location>
        <begin position="424"/>
        <end position="444"/>
    </location>
</feature>
<dbReference type="GO" id="GO:0005886">
    <property type="term" value="C:plasma membrane"/>
    <property type="evidence" value="ECO:0007669"/>
    <property type="project" value="TreeGrafter"/>
</dbReference>
<dbReference type="PANTHER" id="PTHR24170">
    <property type="entry name" value="ANKYRIN REPEAT DOMAIN-CONTAINING PROTEIN 27"/>
    <property type="match status" value="1"/>
</dbReference>
<dbReference type="GO" id="GO:0097422">
    <property type="term" value="C:tubular endosome"/>
    <property type="evidence" value="ECO:0007669"/>
    <property type="project" value="TreeGrafter"/>
</dbReference>
<protein>
    <recommendedName>
        <fullName evidence="2">VPS9 domain-containing protein</fullName>
    </recommendedName>
</protein>
<dbReference type="InterPro" id="IPR003123">
    <property type="entry name" value="VPS9"/>
</dbReference>
<name>A0A7S2W185_9STRA</name>
<dbReference type="GO" id="GO:0005085">
    <property type="term" value="F:guanyl-nucleotide exchange factor activity"/>
    <property type="evidence" value="ECO:0007669"/>
    <property type="project" value="TreeGrafter"/>
</dbReference>
<gene>
    <name evidence="3" type="ORF">QSP1433_LOCUS268</name>
</gene>